<evidence type="ECO:0000259" key="1">
    <source>
        <dbReference type="Pfam" id="PF01548"/>
    </source>
</evidence>
<comment type="caution">
    <text evidence="2">The sequence shown here is derived from an EMBL/GenBank/DDBJ whole genome shotgun (WGS) entry which is preliminary data.</text>
</comment>
<dbReference type="PANTHER" id="PTHR33055">
    <property type="entry name" value="TRANSPOSASE FOR INSERTION SEQUENCE ELEMENT IS1111A"/>
    <property type="match status" value="1"/>
</dbReference>
<feature type="domain" description="Transposase IS110-like N-terminal" evidence="1">
    <location>
        <begin position="28"/>
        <end position="189"/>
    </location>
</feature>
<dbReference type="AlphaFoldDB" id="X0SLD1"/>
<sequence>MMKTEDIRLEEFRQLRNEIRGSTKHLLVGIDIAKEKHNGFFGTATGKTLYKRLVFDNCREGFELLEAEADAIMLQNKLSQIVFGMEPTANYHKPLGEYLIRRGYNVVLVSGNSVKNNRELLDGRWDKHDMKDSANVADLMSQAKFLYYEYPCTEVRDLRGLLSLKRKLKRQEQGLRIRIRNSLVAQYFPEMDRHYGSHEQENLAIVINCLSPAQIAGMEYNDFFKTVVSRQKGLRQHKHLYRI</sequence>
<accession>X0SLD1</accession>
<feature type="non-terminal residue" evidence="2">
    <location>
        <position position="243"/>
    </location>
</feature>
<dbReference type="InterPro" id="IPR047650">
    <property type="entry name" value="Transpos_IS110"/>
</dbReference>
<gene>
    <name evidence="2" type="ORF">S01H1_18586</name>
</gene>
<proteinExistence type="predicted"/>
<dbReference type="Pfam" id="PF01548">
    <property type="entry name" value="DEDD_Tnp_IS110"/>
    <property type="match status" value="1"/>
</dbReference>
<organism evidence="2">
    <name type="scientific">marine sediment metagenome</name>
    <dbReference type="NCBI Taxonomy" id="412755"/>
    <lineage>
        <taxon>unclassified sequences</taxon>
        <taxon>metagenomes</taxon>
        <taxon>ecological metagenomes</taxon>
    </lineage>
</organism>
<dbReference type="GO" id="GO:0004803">
    <property type="term" value="F:transposase activity"/>
    <property type="evidence" value="ECO:0007669"/>
    <property type="project" value="InterPro"/>
</dbReference>
<dbReference type="InterPro" id="IPR002525">
    <property type="entry name" value="Transp_IS110-like_N"/>
</dbReference>
<dbReference type="GO" id="GO:0006313">
    <property type="term" value="P:DNA transposition"/>
    <property type="evidence" value="ECO:0007669"/>
    <property type="project" value="InterPro"/>
</dbReference>
<protein>
    <recommendedName>
        <fullName evidence="1">Transposase IS110-like N-terminal domain-containing protein</fullName>
    </recommendedName>
</protein>
<reference evidence="2" key="1">
    <citation type="journal article" date="2014" name="Front. Microbiol.">
        <title>High frequency of phylogenetically diverse reductive dehalogenase-homologous genes in deep subseafloor sedimentary metagenomes.</title>
        <authorList>
            <person name="Kawai M."/>
            <person name="Futagami T."/>
            <person name="Toyoda A."/>
            <person name="Takaki Y."/>
            <person name="Nishi S."/>
            <person name="Hori S."/>
            <person name="Arai W."/>
            <person name="Tsubouchi T."/>
            <person name="Morono Y."/>
            <person name="Uchiyama I."/>
            <person name="Ito T."/>
            <person name="Fujiyama A."/>
            <person name="Inagaki F."/>
            <person name="Takami H."/>
        </authorList>
    </citation>
    <scope>NUCLEOTIDE SEQUENCE</scope>
    <source>
        <strain evidence="2">Expedition CK06-06</strain>
    </source>
</reference>
<name>X0SLD1_9ZZZZ</name>
<evidence type="ECO:0000313" key="2">
    <source>
        <dbReference type="EMBL" id="GAF81834.1"/>
    </source>
</evidence>
<dbReference type="EMBL" id="BARS01009947">
    <property type="protein sequence ID" value="GAF81834.1"/>
    <property type="molecule type" value="Genomic_DNA"/>
</dbReference>
<dbReference type="GO" id="GO:0003677">
    <property type="term" value="F:DNA binding"/>
    <property type="evidence" value="ECO:0007669"/>
    <property type="project" value="InterPro"/>
</dbReference>